<proteinExistence type="predicted"/>
<feature type="region of interest" description="Disordered" evidence="2">
    <location>
        <begin position="1"/>
        <end position="22"/>
    </location>
</feature>
<evidence type="ECO:0000256" key="1">
    <source>
        <dbReference type="SAM" id="Coils"/>
    </source>
</evidence>
<evidence type="ECO:0000256" key="2">
    <source>
        <dbReference type="SAM" id="MobiDB-lite"/>
    </source>
</evidence>
<feature type="coiled-coil region" evidence="1">
    <location>
        <begin position="229"/>
        <end position="364"/>
    </location>
</feature>
<dbReference type="AlphaFoldDB" id="A0A1Q9E9A3"/>
<dbReference type="OrthoDB" id="415845at2759"/>
<dbReference type="EMBL" id="LSRX01000221">
    <property type="protein sequence ID" value="OLQ03999.1"/>
    <property type="molecule type" value="Genomic_DNA"/>
</dbReference>
<evidence type="ECO:0000313" key="3">
    <source>
        <dbReference type="EMBL" id="OLQ03999.1"/>
    </source>
</evidence>
<organism evidence="3 4">
    <name type="scientific">Symbiodinium microadriaticum</name>
    <name type="common">Dinoflagellate</name>
    <name type="synonym">Zooxanthella microadriatica</name>
    <dbReference type="NCBI Taxonomy" id="2951"/>
    <lineage>
        <taxon>Eukaryota</taxon>
        <taxon>Sar</taxon>
        <taxon>Alveolata</taxon>
        <taxon>Dinophyceae</taxon>
        <taxon>Suessiales</taxon>
        <taxon>Symbiodiniaceae</taxon>
        <taxon>Symbiodinium</taxon>
    </lineage>
</organism>
<gene>
    <name evidence="3" type="ORF">AK812_SmicGene13017</name>
</gene>
<protein>
    <submittedName>
        <fullName evidence="3">Uncharacterized protein</fullName>
    </submittedName>
</protein>
<comment type="caution">
    <text evidence="3">The sequence shown here is derived from an EMBL/GenBank/DDBJ whole genome shotgun (WGS) entry which is preliminary data.</text>
</comment>
<sequence>MSSQRSLSEEGSGPAKEKLGVCRTRYDADDDTDRQAEVATADTAALATVATILIINEKERYDILEIDDNSEMLASIMKSRHVKDSMAIVPLLGNFLLLSHFAYFRVKPFKPGKLLCESRAKCVIRLALSCTSFKTIASTMQFLSLAPVSSATTDHNVAGDGHEGEGVDRWCPSISAERATQKSAELHESKIGNSAAPVTNPQGEASRLNSLQTKRSELEVQLQARTTTASNAKEALQRHREAVDAVKGEVAEEWRQTELAGKQLAEEGAARQRAAERLAVLRREKASLCKQLEAAKWNLATASAEEASVTGLKQQCRAKEQSLQKLKAVKEEFFKKAAEEKRRRQELREKMRAWLAEQDAVEKALQTKVGQHPQEIGSLREKQEAARRKGIEAKVAAAAERQRAEESRSVIPLYKKQREEILEEIRDVIIQDDLAKQELEKVQGTLLAKQHKDLTLNFTSSGVRLGGIYPLRLERSILLSV</sequence>
<name>A0A1Q9E9A3_SYMMI</name>
<keyword evidence="4" id="KW-1185">Reference proteome</keyword>
<dbReference type="Proteomes" id="UP000186817">
    <property type="component" value="Unassembled WGS sequence"/>
</dbReference>
<accession>A0A1Q9E9A3</accession>
<reference evidence="3 4" key="1">
    <citation type="submission" date="2016-02" db="EMBL/GenBank/DDBJ databases">
        <title>Genome analysis of coral dinoflagellate symbionts highlights evolutionary adaptations to a symbiotic lifestyle.</title>
        <authorList>
            <person name="Aranda M."/>
            <person name="Li Y."/>
            <person name="Liew Y.J."/>
            <person name="Baumgarten S."/>
            <person name="Simakov O."/>
            <person name="Wilson M."/>
            <person name="Piel J."/>
            <person name="Ashoor H."/>
            <person name="Bougouffa S."/>
            <person name="Bajic V.B."/>
            <person name="Ryu T."/>
            <person name="Ravasi T."/>
            <person name="Bayer T."/>
            <person name="Micklem G."/>
            <person name="Kim H."/>
            <person name="Bhak J."/>
            <person name="Lajeunesse T.C."/>
            <person name="Voolstra C.R."/>
        </authorList>
    </citation>
    <scope>NUCLEOTIDE SEQUENCE [LARGE SCALE GENOMIC DNA]</scope>
    <source>
        <strain evidence="3 4">CCMP2467</strain>
    </source>
</reference>
<keyword evidence="1" id="KW-0175">Coiled coil</keyword>
<evidence type="ECO:0000313" key="4">
    <source>
        <dbReference type="Proteomes" id="UP000186817"/>
    </source>
</evidence>
<feature type="region of interest" description="Disordered" evidence="2">
    <location>
        <begin position="182"/>
        <end position="204"/>
    </location>
</feature>